<evidence type="ECO:0000313" key="2">
    <source>
        <dbReference type="Proteomes" id="UP000366945"/>
    </source>
</evidence>
<gene>
    <name evidence="1" type="ORF">PPN31114_01912</name>
</gene>
<evidence type="ECO:0008006" key="3">
    <source>
        <dbReference type="Google" id="ProtNLM"/>
    </source>
</evidence>
<proteinExistence type="predicted"/>
<evidence type="ECO:0000313" key="1">
    <source>
        <dbReference type="EMBL" id="VVD96937.1"/>
    </source>
</evidence>
<dbReference type="AlphaFoldDB" id="A0A5E4UA55"/>
<dbReference type="Gene3D" id="3.40.50.2000">
    <property type="entry name" value="Glycogen Phosphorylase B"/>
    <property type="match status" value="1"/>
</dbReference>
<protein>
    <recommendedName>
        <fullName evidence="3">Glycosyl transferase family 1 domain-containing protein</fullName>
    </recommendedName>
</protein>
<reference evidence="1 2" key="1">
    <citation type="submission" date="2019-08" db="EMBL/GenBank/DDBJ databases">
        <authorList>
            <person name="Peeters C."/>
        </authorList>
    </citation>
    <scope>NUCLEOTIDE SEQUENCE [LARGE SCALE GENOMIC DNA]</scope>
    <source>
        <strain evidence="1 2">LMG 31114</strain>
    </source>
</reference>
<sequence length="454" mass="50404">MSLRRSSKFAANTNGNRVHPEIRRITFYSGNPTRMIVLYNVNHYLGGGETLFVRFCDYLDSIDEPYIAICAEGSFIQQKLAASPSVKGKVVALSGDLDYFYLKKDAQAALLAKVSASIGAQNEVKFVTFCMRDLHLARALSHQVANISISHLILHVQDDLYLGQTLFDKAAYALTKKRAFRNKALINFNRALLKQINDNNGLICMAQVIADHWERTFGLHVPRNRIVPLPSFSEAEPGAGAEANNKSIIWIGRIVDFKIPAVCAMVEFLSKRTDYTLTIVGSGATAQIDEAVRKFGVDPARIRFIGELPYDKIREEIVKHSIGYAMGTSLVELARYRIPVIVALASYDHALFDKPICGGLFFDKPLGCDGSELMNSDGPDIAELTDVIQAVEADYLGVAAKCYEYAKTHYSVAENFSRYVEIIKATKKISPNGFSEDQPKANVLRRVLFNVASQ</sequence>
<organism evidence="1 2">
    <name type="scientific">Pandoraea pneumonica</name>
    <dbReference type="NCBI Taxonomy" id="2508299"/>
    <lineage>
        <taxon>Bacteria</taxon>
        <taxon>Pseudomonadati</taxon>
        <taxon>Pseudomonadota</taxon>
        <taxon>Betaproteobacteria</taxon>
        <taxon>Burkholderiales</taxon>
        <taxon>Burkholderiaceae</taxon>
        <taxon>Pandoraea</taxon>
    </lineage>
</organism>
<accession>A0A5E4UA55</accession>
<keyword evidence="2" id="KW-1185">Reference proteome</keyword>
<dbReference type="EMBL" id="CABPSK010000002">
    <property type="protein sequence ID" value="VVD96937.1"/>
    <property type="molecule type" value="Genomic_DNA"/>
</dbReference>
<dbReference type="Proteomes" id="UP000366945">
    <property type="component" value="Unassembled WGS sequence"/>
</dbReference>
<dbReference type="SUPFAM" id="SSF53756">
    <property type="entry name" value="UDP-Glycosyltransferase/glycogen phosphorylase"/>
    <property type="match status" value="1"/>
</dbReference>
<name>A0A5E4UA55_9BURK</name>